<dbReference type="OrthoDB" id="2417742at2"/>
<dbReference type="InterPro" id="IPR006171">
    <property type="entry name" value="TOPRIM_dom"/>
</dbReference>
<feature type="domain" description="Toprim" evidence="1">
    <location>
        <begin position="2"/>
        <end position="86"/>
    </location>
</feature>
<sequence length="122" mass="14015">MSIAIVVEGKNDKSRLRRLLSDEILILCTNGTLNTEKLERIKKQIGDRDVYLFTDNDPSGKRIRGVLRDAFPDAEQIYTRRGYAGVEGTPEEYVIQQLEKAGLDEYIRYPEPGPPMPEKQRF</sequence>
<organism evidence="2 3">
    <name type="scientific">Paenibacillus flagellatus</name>
    <dbReference type="NCBI Taxonomy" id="2211139"/>
    <lineage>
        <taxon>Bacteria</taxon>
        <taxon>Bacillati</taxon>
        <taxon>Bacillota</taxon>
        <taxon>Bacilli</taxon>
        <taxon>Bacillales</taxon>
        <taxon>Paenibacillaceae</taxon>
        <taxon>Paenibacillus</taxon>
    </lineage>
</organism>
<keyword evidence="3" id="KW-1185">Reference proteome</keyword>
<comment type="caution">
    <text evidence="2">The sequence shown here is derived from an EMBL/GenBank/DDBJ whole genome shotgun (WGS) entry which is preliminary data.</text>
</comment>
<proteinExistence type="predicted"/>
<dbReference type="Proteomes" id="UP000247476">
    <property type="component" value="Unassembled WGS sequence"/>
</dbReference>
<gene>
    <name evidence="2" type="ORF">DLM86_15870</name>
</gene>
<accession>A0A2V5K439</accession>
<dbReference type="Gene3D" id="3.40.1360.10">
    <property type="match status" value="1"/>
</dbReference>
<dbReference type="GO" id="GO:0043822">
    <property type="term" value="F:ribonuclease M5 activity"/>
    <property type="evidence" value="ECO:0007669"/>
    <property type="project" value="TreeGrafter"/>
</dbReference>
<reference evidence="2 3" key="1">
    <citation type="submission" date="2018-05" db="EMBL/GenBank/DDBJ databases">
        <title>Paenibacillus flagellatus sp. nov., isolated from selenium mineral soil.</title>
        <authorList>
            <person name="Dai X."/>
        </authorList>
    </citation>
    <scope>NUCLEOTIDE SEQUENCE [LARGE SCALE GENOMIC DNA]</scope>
    <source>
        <strain evidence="2 3">DXL2</strain>
    </source>
</reference>
<dbReference type="PROSITE" id="PS50880">
    <property type="entry name" value="TOPRIM"/>
    <property type="match status" value="1"/>
</dbReference>
<dbReference type="Pfam" id="PF01751">
    <property type="entry name" value="Toprim"/>
    <property type="match status" value="1"/>
</dbReference>
<evidence type="ECO:0000313" key="3">
    <source>
        <dbReference type="Proteomes" id="UP000247476"/>
    </source>
</evidence>
<dbReference type="PANTHER" id="PTHR39156">
    <property type="entry name" value="RIBONUCLEASE M5"/>
    <property type="match status" value="1"/>
</dbReference>
<dbReference type="PANTHER" id="PTHR39156:SF2">
    <property type="entry name" value="DNA PRIMASE (BACTERIAL TYPE) AND SMALL PRIMASE-LIKE PROTEINS"/>
    <property type="match status" value="1"/>
</dbReference>
<dbReference type="SMART" id="SM00493">
    <property type="entry name" value="TOPRIM"/>
    <property type="match status" value="1"/>
</dbReference>
<dbReference type="AlphaFoldDB" id="A0A2V5K439"/>
<dbReference type="EMBL" id="QJVJ01000006">
    <property type="protein sequence ID" value="PYI54021.1"/>
    <property type="molecule type" value="Genomic_DNA"/>
</dbReference>
<evidence type="ECO:0000259" key="1">
    <source>
        <dbReference type="PROSITE" id="PS50880"/>
    </source>
</evidence>
<evidence type="ECO:0000313" key="2">
    <source>
        <dbReference type="EMBL" id="PYI54021.1"/>
    </source>
</evidence>
<dbReference type="SUPFAM" id="SSF110455">
    <property type="entry name" value="Toprim domain"/>
    <property type="match status" value="1"/>
</dbReference>
<dbReference type="RefSeq" id="WP_110841006.1">
    <property type="nucleotide sequence ID" value="NZ_QJVJ01000006.1"/>
</dbReference>
<name>A0A2V5K439_9BACL</name>
<protein>
    <submittedName>
        <fullName evidence="2">DNA primase</fullName>
    </submittedName>
</protein>
<dbReference type="GO" id="GO:0006364">
    <property type="term" value="P:rRNA processing"/>
    <property type="evidence" value="ECO:0007669"/>
    <property type="project" value="TreeGrafter"/>
</dbReference>